<proteinExistence type="predicted"/>
<organism evidence="1 2">
    <name type="scientific">Pseudomonas putida S13.1.2</name>
    <dbReference type="NCBI Taxonomy" id="1384061"/>
    <lineage>
        <taxon>Bacteria</taxon>
        <taxon>Pseudomonadati</taxon>
        <taxon>Pseudomonadota</taxon>
        <taxon>Gammaproteobacteria</taxon>
        <taxon>Pseudomonadales</taxon>
        <taxon>Pseudomonadaceae</taxon>
        <taxon>Pseudomonas</taxon>
    </lineage>
</organism>
<dbReference type="EMBL" id="CP010979">
    <property type="protein sequence ID" value="AJQ47963.1"/>
    <property type="molecule type" value="Genomic_DNA"/>
</dbReference>
<accession>A0AAU8RW10</accession>
<dbReference type="InterPro" id="IPR018755">
    <property type="entry name" value="Phage_Mu_Gp48"/>
</dbReference>
<dbReference type="AlphaFoldDB" id="A0AAU8RW10"/>
<sequence>MTDKVFEQLQSLLPPVSYDPNGKLLSAQMTAEANALQGALEQLEGVEAAIFPESAGSYISDWERVYGITPAPGATQEQRVQAVLAAMSDMGGQSIPYFVRLASLFGVPVDIETFRVPVAGGLSTGAPMYSGDWPYTWRVNAPLGNYFNTPMEQRITERRPANTEVVFGYGKEVVAQVAAAVDQIFGTINYVTPSSLSDNNV</sequence>
<dbReference type="RefSeq" id="WP_019470908.1">
    <property type="nucleotide sequence ID" value="NZ_CP010979.1"/>
</dbReference>
<evidence type="ECO:0000313" key="1">
    <source>
        <dbReference type="EMBL" id="AJQ47963.1"/>
    </source>
</evidence>
<protein>
    <recommendedName>
        <fullName evidence="3">Phage tail protein</fullName>
    </recommendedName>
</protein>
<evidence type="ECO:0008006" key="3">
    <source>
        <dbReference type="Google" id="ProtNLM"/>
    </source>
</evidence>
<gene>
    <name evidence="1" type="ORF">N805_12365</name>
</gene>
<name>A0AAU8RW10_PSEPU</name>
<evidence type="ECO:0000313" key="2">
    <source>
        <dbReference type="Proteomes" id="UP000033260"/>
    </source>
</evidence>
<reference evidence="1 2" key="1">
    <citation type="submission" date="2015-02" db="EMBL/GenBank/DDBJ databases">
        <title>Complete Genome Sequencing of Pseudomonas putida S13.1.2.</title>
        <authorList>
            <person name="Chong T.M."/>
            <person name="Chan K.G."/>
            <person name="Dessaux Y."/>
        </authorList>
    </citation>
    <scope>NUCLEOTIDE SEQUENCE [LARGE SCALE GENOMIC DNA]</scope>
    <source>
        <strain evidence="1 2">S13.1.2</strain>
    </source>
</reference>
<dbReference type="Proteomes" id="UP000033260">
    <property type="component" value="Chromosome"/>
</dbReference>
<dbReference type="Pfam" id="PF10076">
    <property type="entry name" value="Phage_Mu_Gp48"/>
    <property type="match status" value="1"/>
</dbReference>